<dbReference type="Proteomes" id="UP001597110">
    <property type="component" value="Unassembled WGS sequence"/>
</dbReference>
<name>A0ABW2Y894_9GAMM</name>
<proteinExistence type="predicted"/>
<dbReference type="SUPFAM" id="SSF52540">
    <property type="entry name" value="P-loop containing nucleoside triphosphate hydrolases"/>
    <property type="match status" value="1"/>
</dbReference>
<sequence length="321" mass="34977">MNTAADLLQDPHYLPFQLDLANGRVLCVRLDAQQRREAAFLDPRALPPQPQGAWLALSILQAPDTGHTVADGIFHIGHCGSTLLSRLLDTWPEVEGLREPLPLRDLAAAWHAPSPPHALLATLMAYWRRPLPPASRVAIKVTSSCNVLIEPLLRDGGLSRAILLDMPLVPWLATLLKSEDSVRDALAAFDERAEVLRMHGIAIDGVHAPGDAIEACAMGWLAERLRFDALASGEFASRVLRVDFEDLLASPSTELARIAAHLSLDADGVAHALASPAWGRYSKAQQHDYGRDDRAHDLALAQQRFGAEIARGVAWVDRAMA</sequence>
<protein>
    <submittedName>
        <fullName evidence="1">Uncharacterized protein</fullName>
    </submittedName>
</protein>
<organism evidence="1 2">
    <name type="scientific">Lysobacter brunescens</name>
    <dbReference type="NCBI Taxonomy" id="262323"/>
    <lineage>
        <taxon>Bacteria</taxon>
        <taxon>Pseudomonadati</taxon>
        <taxon>Pseudomonadota</taxon>
        <taxon>Gammaproteobacteria</taxon>
        <taxon>Lysobacterales</taxon>
        <taxon>Lysobacteraceae</taxon>
        <taxon>Lysobacter</taxon>
    </lineage>
</organism>
<evidence type="ECO:0000313" key="1">
    <source>
        <dbReference type="EMBL" id="MFD0724706.1"/>
    </source>
</evidence>
<dbReference type="RefSeq" id="WP_386822354.1">
    <property type="nucleotide sequence ID" value="NZ_JBHTIF010000001.1"/>
</dbReference>
<evidence type="ECO:0000313" key="2">
    <source>
        <dbReference type="Proteomes" id="UP001597110"/>
    </source>
</evidence>
<dbReference type="EMBL" id="JBHTIF010000001">
    <property type="protein sequence ID" value="MFD0724706.1"/>
    <property type="molecule type" value="Genomic_DNA"/>
</dbReference>
<dbReference type="InterPro" id="IPR027417">
    <property type="entry name" value="P-loop_NTPase"/>
</dbReference>
<comment type="caution">
    <text evidence="1">The sequence shown here is derived from an EMBL/GenBank/DDBJ whole genome shotgun (WGS) entry which is preliminary data.</text>
</comment>
<accession>A0ABW2Y894</accession>
<dbReference type="Gene3D" id="3.40.50.300">
    <property type="entry name" value="P-loop containing nucleotide triphosphate hydrolases"/>
    <property type="match status" value="1"/>
</dbReference>
<keyword evidence="2" id="KW-1185">Reference proteome</keyword>
<reference evidence="2" key="1">
    <citation type="journal article" date="2019" name="Int. J. Syst. Evol. Microbiol.">
        <title>The Global Catalogue of Microorganisms (GCM) 10K type strain sequencing project: providing services to taxonomists for standard genome sequencing and annotation.</title>
        <authorList>
            <consortium name="The Broad Institute Genomics Platform"/>
            <consortium name="The Broad Institute Genome Sequencing Center for Infectious Disease"/>
            <person name="Wu L."/>
            <person name="Ma J."/>
        </authorList>
    </citation>
    <scope>NUCLEOTIDE SEQUENCE [LARGE SCALE GENOMIC DNA]</scope>
    <source>
        <strain evidence="2">CCUG 55585</strain>
    </source>
</reference>
<gene>
    <name evidence="1" type="ORF">ACFQ0E_03740</name>
</gene>